<feature type="domain" description="SLH" evidence="2">
    <location>
        <begin position="191"/>
        <end position="251"/>
    </location>
</feature>
<protein>
    <submittedName>
        <fullName evidence="3">N-acetylmuramoyl-L-alanine amidase</fullName>
        <ecNumber evidence="3">3.5.1.28</ecNumber>
    </submittedName>
</protein>
<dbReference type="SUPFAM" id="SSF53187">
    <property type="entry name" value="Zn-dependent exopeptidases"/>
    <property type="match status" value="1"/>
</dbReference>
<evidence type="ECO:0000313" key="4">
    <source>
        <dbReference type="Proteomes" id="UP001231941"/>
    </source>
</evidence>
<evidence type="ECO:0000313" key="3">
    <source>
        <dbReference type="EMBL" id="MDP5275693.1"/>
    </source>
</evidence>
<dbReference type="CDD" id="cd02696">
    <property type="entry name" value="MurNAc-LAA"/>
    <property type="match status" value="1"/>
</dbReference>
<dbReference type="InterPro" id="IPR050695">
    <property type="entry name" value="N-acetylmuramoyl_amidase_3"/>
</dbReference>
<dbReference type="Pfam" id="PF00395">
    <property type="entry name" value="SLH"/>
    <property type="match status" value="1"/>
</dbReference>
<dbReference type="InterPro" id="IPR001119">
    <property type="entry name" value="SLH_dom"/>
</dbReference>
<dbReference type="SMART" id="SM00646">
    <property type="entry name" value="Ami_3"/>
    <property type="match status" value="1"/>
</dbReference>
<comment type="caution">
    <text evidence="3">The sequence shown here is derived from an EMBL/GenBank/DDBJ whole genome shotgun (WGS) entry which is preliminary data.</text>
</comment>
<dbReference type="Gene3D" id="3.40.630.40">
    <property type="entry name" value="Zn-dependent exopeptidases"/>
    <property type="match status" value="1"/>
</dbReference>
<dbReference type="RefSeq" id="WP_305993003.1">
    <property type="nucleotide sequence ID" value="NZ_JAVAMP010000009.1"/>
</dbReference>
<dbReference type="PROSITE" id="PS51272">
    <property type="entry name" value="SLH"/>
    <property type="match status" value="1"/>
</dbReference>
<dbReference type="PANTHER" id="PTHR30404:SF0">
    <property type="entry name" value="N-ACETYLMURAMOYL-L-ALANINE AMIDASE AMIC"/>
    <property type="match status" value="1"/>
</dbReference>
<evidence type="ECO:0000256" key="1">
    <source>
        <dbReference type="ARBA" id="ARBA00022801"/>
    </source>
</evidence>
<name>A0ABT9J256_9BACL</name>
<keyword evidence="4" id="KW-1185">Reference proteome</keyword>
<organism evidence="3 4">
    <name type="scientific">Chengkuizengella axinellae</name>
    <dbReference type="NCBI Taxonomy" id="3064388"/>
    <lineage>
        <taxon>Bacteria</taxon>
        <taxon>Bacillati</taxon>
        <taxon>Bacillota</taxon>
        <taxon>Bacilli</taxon>
        <taxon>Bacillales</taxon>
        <taxon>Paenibacillaceae</taxon>
        <taxon>Chengkuizengella</taxon>
    </lineage>
</organism>
<dbReference type="Pfam" id="PF01520">
    <property type="entry name" value="Amidase_3"/>
    <property type="match status" value="1"/>
</dbReference>
<dbReference type="GO" id="GO:0008745">
    <property type="term" value="F:N-acetylmuramoyl-L-alanine amidase activity"/>
    <property type="evidence" value="ECO:0007669"/>
    <property type="project" value="UniProtKB-EC"/>
</dbReference>
<sequence>MSNKPFKIVIDAGHGAETPGKRAPDESLREFEFNREVAAYVQEKLLQYQGVETTFTHADDRDVPLMERTIAANNWCADLFLSIHANAYRDHWNDATGIETFVYKSLPATSVELANYVQNQLVQLTGRRDRGVKGANFHVLRETEMTSILVECEFMTNKESCELLKSDEYRQLCAEGIVNGIVKMYRLKLNNKSKFTDVSEQHWSYSEIQEVADLGIMNGFTDGAFKPSQTLTRSEMAVIASRIIHYINAIR</sequence>
<gene>
    <name evidence="3" type="ORF">Q5Y73_16405</name>
</gene>
<dbReference type="EC" id="3.5.1.28" evidence="3"/>
<proteinExistence type="predicted"/>
<dbReference type="PANTHER" id="PTHR30404">
    <property type="entry name" value="N-ACETYLMURAMOYL-L-ALANINE AMIDASE"/>
    <property type="match status" value="1"/>
</dbReference>
<dbReference type="Proteomes" id="UP001231941">
    <property type="component" value="Unassembled WGS sequence"/>
</dbReference>
<accession>A0ABT9J256</accession>
<dbReference type="EMBL" id="JAVAMP010000009">
    <property type="protein sequence ID" value="MDP5275693.1"/>
    <property type="molecule type" value="Genomic_DNA"/>
</dbReference>
<keyword evidence="1 3" id="KW-0378">Hydrolase</keyword>
<evidence type="ECO:0000259" key="2">
    <source>
        <dbReference type="PROSITE" id="PS51272"/>
    </source>
</evidence>
<reference evidence="3 4" key="1">
    <citation type="submission" date="2023-08" db="EMBL/GenBank/DDBJ databases">
        <authorList>
            <person name="Park J.-S."/>
        </authorList>
    </citation>
    <scope>NUCLEOTIDE SEQUENCE [LARGE SCALE GENOMIC DNA]</scope>
    <source>
        <strain evidence="3 4">2205SS18-9</strain>
    </source>
</reference>
<dbReference type="InterPro" id="IPR002508">
    <property type="entry name" value="MurNAc-LAA_cat"/>
</dbReference>